<keyword evidence="3" id="KW-1185">Reference proteome</keyword>
<keyword evidence="1" id="KW-0812">Transmembrane</keyword>
<dbReference type="SUPFAM" id="SSF54523">
    <property type="entry name" value="Pili subunits"/>
    <property type="match status" value="1"/>
</dbReference>
<keyword evidence="1" id="KW-0472">Membrane</keyword>
<dbReference type="Pfam" id="PF07963">
    <property type="entry name" value="N_methyl"/>
    <property type="match status" value="1"/>
</dbReference>
<dbReference type="NCBIfam" id="TIGR02532">
    <property type="entry name" value="IV_pilin_GFxxxE"/>
    <property type="match status" value="1"/>
</dbReference>
<feature type="transmembrane region" description="Helical" evidence="1">
    <location>
        <begin position="16"/>
        <end position="38"/>
    </location>
</feature>
<keyword evidence="1" id="KW-1133">Transmembrane helix</keyword>
<name>A0ABT3L8M7_9CYAN</name>
<protein>
    <submittedName>
        <fullName evidence="2">Type II secretion system GspH family protein</fullName>
    </submittedName>
</protein>
<evidence type="ECO:0000256" key="1">
    <source>
        <dbReference type="SAM" id="Phobius"/>
    </source>
</evidence>
<sequence>MMVHRSPKSGFTLVELLIAIVIIGILGTLMAASWQGFVMRQKLNMARSQAYQALQQGKSNALRDKITWVAGFREVEVSGQVRSQWSVYRANTDPGQIIWHNFEVGVQIDPETFFTTSSDEIHRVFFNHKGCPATSTHHDCLGVPPGRITFSSPRGGKLKRCVIMSTLLGAMRFGEEQPRPTSNGKYCN</sequence>
<dbReference type="RefSeq" id="WP_265265748.1">
    <property type="nucleotide sequence ID" value="NZ_JAIHOM010000094.1"/>
</dbReference>
<evidence type="ECO:0000313" key="3">
    <source>
        <dbReference type="Proteomes" id="UP001526426"/>
    </source>
</evidence>
<evidence type="ECO:0000313" key="2">
    <source>
        <dbReference type="EMBL" id="MCW6037871.1"/>
    </source>
</evidence>
<reference evidence="2 3" key="1">
    <citation type="submission" date="2021-08" db="EMBL/GenBank/DDBJ databases">
        <title>Draft genome sequence of Spirulina subsalsa with high tolerance to salinity and hype-accumulation of phycocyanin.</title>
        <authorList>
            <person name="Pei H."/>
            <person name="Jiang L."/>
        </authorList>
    </citation>
    <scope>NUCLEOTIDE SEQUENCE [LARGE SCALE GENOMIC DNA]</scope>
    <source>
        <strain evidence="2 3">FACHB-351</strain>
    </source>
</reference>
<dbReference type="InterPro" id="IPR045584">
    <property type="entry name" value="Pilin-like"/>
</dbReference>
<dbReference type="PROSITE" id="PS00409">
    <property type="entry name" value="PROKAR_NTER_METHYL"/>
    <property type="match status" value="1"/>
</dbReference>
<dbReference type="InterPro" id="IPR012902">
    <property type="entry name" value="N_methyl_site"/>
</dbReference>
<organism evidence="2 3">
    <name type="scientific">Spirulina subsalsa FACHB-351</name>
    <dbReference type="NCBI Taxonomy" id="234711"/>
    <lineage>
        <taxon>Bacteria</taxon>
        <taxon>Bacillati</taxon>
        <taxon>Cyanobacteriota</taxon>
        <taxon>Cyanophyceae</taxon>
        <taxon>Spirulinales</taxon>
        <taxon>Spirulinaceae</taxon>
        <taxon>Spirulina</taxon>
    </lineage>
</organism>
<dbReference type="EMBL" id="JAIHOM010000094">
    <property type="protein sequence ID" value="MCW6037871.1"/>
    <property type="molecule type" value="Genomic_DNA"/>
</dbReference>
<gene>
    <name evidence="2" type="ORF">K4A83_16550</name>
</gene>
<proteinExistence type="predicted"/>
<dbReference type="Proteomes" id="UP001526426">
    <property type="component" value="Unassembled WGS sequence"/>
</dbReference>
<accession>A0ABT3L8M7</accession>
<comment type="caution">
    <text evidence="2">The sequence shown here is derived from an EMBL/GenBank/DDBJ whole genome shotgun (WGS) entry which is preliminary data.</text>
</comment>
<dbReference type="Gene3D" id="3.30.700.10">
    <property type="entry name" value="Glycoprotein, Type 4 Pilin"/>
    <property type="match status" value="1"/>
</dbReference>